<evidence type="ECO:0000256" key="4">
    <source>
        <dbReference type="ARBA" id="ARBA00023002"/>
    </source>
</evidence>
<keyword evidence="3" id="KW-0285">Flavoprotein</keyword>
<accession>A0A2P7S1W9</accession>
<evidence type="ECO:0000259" key="5">
    <source>
        <dbReference type="Pfam" id="PF01266"/>
    </source>
</evidence>
<dbReference type="AlphaFoldDB" id="A0A2P7S1W9"/>
<dbReference type="GO" id="GO:0016491">
    <property type="term" value="F:oxidoreductase activity"/>
    <property type="evidence" value="ECO:0007669"/>
    <property type="project" value="UniProtKB-KW"/>
</dbReference>
<dbReference type="EMBL" id="PXYL01000018">
    <property type="protein sequence ID" value="PSJ56451.1"/>
    <property type="molecule type" value="Genomic_DNA"/>
</dbReference>
<dbReference type="Pfam" id="PF01266">
    <property type="entry name" value="DAO"/>
    <property type="match status" value="1"/>
</dbReference>
<dbReference type="RefSeq" id="WP_106726641.1">
    <property type="nucleotide sequence ID" value="NZ_PXYL01000018.1"/>
</dbReference>
<dbReference type="SUPFAM" id="SSF51905">
    <property type="entry name" value="FAD/NAD(P)-binding domain"/>
    <property type="match status" value="1"/>
</dbReference>
<dbReference type="GO" id="GO:0005737">
    <property type="term" value="C:cytoplasm"/>
    <property type="evidence" value="ECO:0007669"/>
    <property type="project" value="TreeGrafter"/>
</dbReference>
<comment type="similarity">
    <text evidence="2">Belongs to the DadA oxidoreductase family.</text>
</comment>
<gene>
    <name evidence="6" type="ORF">C7I85_24545</name>
</gene>
<dbReference type="OrthoDB" id="9806257at2"/>
<sequence>MRVLIIGAGILGASAAYHLARKGVDVEIVDEEHQGKATLAGAGIVSPWATAVEQPDWYGLYATGARYYAELISGLTALGETNVGYGKVGALVVAEEKGTLDEAEARIHRRIKNAPEAGDVRRISPAEARELFPPLREGMEAVYIPGGARVDARLLSAAMVRAAVAMGAKARNDHVTLQLDDGRAVCIDSNGARIEADEIIVTAGAWAAQILNPLGLSHPVAPQKGQIVHLRLPGVATGKWPCLLPMSSHYMLAFDDSRVVIGATRENGAGFDYRVTAAGEHEVLSAGLALAPGLASATHIETRIGFRPASRDIKPILGRVPGIAGLTVGNGLGAAGLTIGPFAGKCLAELVADGAAPVALDAFAPEGRA</sequence>
<dbReference type="PANTHER" id="PTHR13847:SF286">
    <property type="entry name" value="D-AMINO ACID DEHYDROGENASE"/>
    <property type="match status" value="1"/>
</dbReference>
<reference evidence="6 7" key="1">
    <citation type="submission" date="2018-03" db="EMBL/GenBank/DDBJ databases">
        <title>The draft genome of Mesorhizobium soli JCM 19897.</title>
        <authorList>
            <person name="Li L."/>
            <person name="Liu L."/>
            <person name="Liang L."/>
            <person name="Wang T."/>
            <person name="Zhang X."/>
        </authorList>
    </citation>
    <scope>NUCLEOTIDE SEQUENCE [LARGE SCALE GENOMIC DNA]</scope>
    <source>
        <strain evidence="6 7">JCM 19897</strain>
    </source>
</reference>
<dbReference type="SUPFAM" id="SSF54373">
    <property type="entry name" value="FAD-linked reductases, C-terminal domain"/>
    <property type="match status" value="1"/>
</dbReference>
<evidence type="ECO:0000313" key="7">
    <source>
        <dbReference type="Proteomes" id="UP000240653"/>
    </source>
</evidence>
<dbReference type="InterPro" id="IPR006076">
    <property type="entry name" value="FAD-dep_OxRdtase"/>
</dbReference>
<name>A0A2P7S1W9_9HYPH</name>
<evidence type="ECO:0000256" key="3">
    <source>
        <dbReference type="ARBA" id="ARBA00022630"/>
    </source>
</evidence>
<evidence type="ECO:0000313" key="6">
    <source>
        <dbReference type="EMBL" id="PSJ56451.1"/>
    </source>
</evidence>
<comment type="cofactor">
    <cofactor evidence="1">
        <name>FAD</name>
        <dbReference type="ChEBI" id="CHEBI:57692"/>
    </cofactor>
</comment>
<dbReference type="PANTHER" id="PTHR13847">
    <property type="entry name" value="SARCOSINE DEHYDROGENASE-RELATED"/>
    <property type="match status" value="1"/>
</dbReference>
<evidence type="ECO:0000256" key="1">
    <source>
        <dbReference type="ARBA" id="ARBA00001974"/>
    </source>
</evidence>
<keyword evidence="4" id="KW-0560">Oxidoreductase</keyword>
<dbReference type="InterPro" id="IPR036188">
    <property type="entry name" value="FAD/NAD-bd_sf"/>
</dbReference>
<evidence type="ECO:0000256" key="2">
    <source>
        <dbReference type="ARBA" id="ARBA00009410"/>
    </source>
</evidence>
<protein>
    <submittedName>
        <fullName evidence="6">FAD-dependent oxidoreductase</fullName>
    </submittedName>
</protein>
<dbReference type="Gene3D" id="3.30.9.10">
    <property type="entry name" value="D-Amino Acid Oxidase, subunit A, domain 2"/>
    <property type="match status" value="1"/>
</dbReference>
<organism evidence="6 7">
    <name type="scientific">Pseudaminobacter soli</name>
    <name type="common">ex Li et al. 2025</name>
    <dbReference type="NCBI Taxonomy" id="1295366"/>
    <lineage>
        <taxon>Bacteria</taxon>
        <taxon>Pseudomonadati</taxon>
        <taxon>Pseudomonadota</taxon>
        <taxon>Alphaproteobacteria</taxon>
        <taxon>Hyphomicrobiales</taxon>
        <taxon>Phyllobacteriaceae</taxon>
        <taxon>Pseudaminobacter</taxon>
    </lineage>
</organism>
<proteinExistence type="inferred from homology"/>
<feature type="domain" description="FAD dependent oxidoreductase" evidence="5">
    <location>
        <begin position="2"/>
        <end position="350"/>
    </location>
</feature>
<keyword evidence="7" id="KW-1185">Reference proteome</keyword>
<dbReference type="Proteomes" id="UP000240653">
    <property type="component" value="Unassembled WGS sequence"/>
</dbReference>
<dbReference type="Gene3D" id="3.50.50.60">
    <property type="entry name" value="FAD/NAD(P)-binding domain"/>
    <property type="match status" value="1"/>
</dbReference>
<comment type="caution">
    <text evidence="6">The sequence shown here is derived from an EMBL/GenBank/DDBJ whole genome shotgun (WGS) entry which is preliminary data.</text>
</comment>